<dbReference type="OrthoDB" id="9802471at2"/>
<name>A0A345HAV6_9FLAO</name>
<comment type="function">
    <text evidence="7">F(1)F(0) ATP synthase produces ATP from ADP in the presence of a proton or sodium gradient. F-type ATPases consist of two structural domains, F(1) containing the extramembraneous catalytic core and F(0) containing the membrane proton channel, linked together by a central stalk and a peripheral stalk. During catalysis, ATP synthesis in the catalytic domain of F(1) is coupled via a rotary mechanism of the central stalk subunits to proton translocation.</text>
</comment>
<evidence type="ECO:0000256" key="3">
    <source>
        <dbReference type="ARBA" id="ARBA00022781"/>
    </source>
</evidence>
<dbReference type="Pfam" id="PF00213">
    <property type="entry name" value="OSCP"/>
    <property type="match status" value="1"/>
</dbReference>
<keyword evidence="7" id="KW-0139">CF(1)</keyword>
<sequence>MTGSRAAIRYAKAILEMAQDAGNASAVNEDMSQIASTMHSNKELRDFIDSPTIKAEVKEATLKEVFAGSQNITEGLFKLLHVNKRFKILEQVAVQYGTQFDELNGREGAVVTTAFPITPELEAQVLEKAKMLSDKKLMLQNIVDPAIIGGFILRVGDKQFNASVANSLTTLKREFSN</sequence>
<dbReference type="AlphaFoldDB" id="A0A345HAV6"/>
<accession>A0A345HAV6</accession>
<evidence type="ECO:0000256" key="2">
    <source>
        <dbReference type="ARBA" id="ARBA00022448"/>
    </source>
</evidence>
<organism evidence="8 9">
    <name type="scientific">Flavobacterium arcticum</name>
    <dbReference type="NCBI Taxonomy" id="1784713"/>
    <lineage>
        <taxon>Bacteria</taxon>
        <taxon>Pseudomonadati</taxon>
        <taxon>Bacteroidota</taxon>
        <taxon>Flavobacteriia</taxon>
        <taxon>Flavobacteriales</taxon>
        <taxon>Flavobacteriaceae</taxon>
        <taxon>Flavobacterium</taxon>
    </lineage>
</organism>
<keyword evidence="8" id="KW-0378">Hydrolase</keyword>
<keyword evidence="9" id="KW-1185">Reference proteome</keyword>
<dbReference type="GO" id="GO:0045259">
    <property type="term" value="C:proton-transporting ATP synthase complex"/>
    <property type="evidence" value="ECO:0007669"/>
    <property type="project" value="UniProtKB-KW"/>
</dbReference>
<dbReference type="Gene3D" id="1.10.520.20">
    <property type="entry name" value="N-terminal domain of the delta subunit of the F1F0-ATP synthase"/>
    <property type="match status" value="1"/>
</dbReference>
<dbReference type="Proteomes" id="UP000253951">
    <property type="component" value="Chromosome"/>
</dbReference>
<evidence type="ECO:0000256" key="1">
    <source>
        <dbReference type="ARBA" id="ARBA00004370"/>
    </source>
</evidence>
<dbReference type="InterPro" id="IPR020781">
    <property type="entry name" value="ATPase_OSCP/d_CS"/>
</dbReference>
<proteinExistence type="inferred from homology"/>
<dbReference type="InterPro" id="IPR000711">
    <property type="entry name" value="ATPase_OSCP/dsu"/>
</dbReference>
<reference evidence="8 9" key="1">
    <citation type="submission" date="2018-07" db="EMBL/GenBank/DDBJ databases">
        <title>Complete genome sequence of Flavobacterium arcticum type strain SM1502T.</title>
        <authorList>
            <person name="Li Y."/>
            <person name="Li D.-D."/>
        </authorList>
    </citation>
    <scope>NUCLEOTIDE SEQUENCE [LARGE SCALE GENOMIC DNA]</scope>
    <source>
        <strain evidence="8 9">SM1502</strain>
    </source>
</reference>
<evidence type="ECO:0000256" key="5">
    <source>
        <dbReference type="ARBA" id="ARBA00023136"/>
    </source>
</evidence>
<dbReference type="SUPFAM" id="SSF47928">
    <property type="entry name" value="N-terminal domain of the delta subunit of the F1F0-ATP synthase"/>
    <property type="match status" value="1"/>
</dbReference>
<dbReference type="PROSITE" id="PS00389">
    <property type="entry name" value="ATPASE_DELTA"/>
    <property type="match status" value="1"/>
</dbReference>
<keyword evidence="7" id="KW-1003">Cell membrane</keyword>
<evidence type="ECO:0000313" key="9">
    <source>
        <dbReference type="Proteomes" id="UP000253951"/>
    </source>
</evidence>
<gene>
    <name evidence="7 8" type="primary">atpH</name>
    <name evidence="8" type="ORF">DVK85_05505</name>
</gene>
<keyword evidence="6 7" id="KW-0066">ATP synthesis</keyword>
<comment type="function">
    <text evidence="7">This protein is part of the stalk that links CF(0) to CF(1). It either transmits conformational changes from CF(0) to CF(1) or is implicated in proton conduction.</text>
</comment>
<dbReference type="NCBIfam" id="TIGR01145">
    <property type="entry name" value="ATP_synt_delta"/>
    <property type="match status" value="1"/>
</dbReference>
<dbReference type="KEGG" id="fat:DVK85_05505"/>
<evidence type="ECO:0000256" key="7">
    <source>
        <dbReference type="HAMAP-Rule" id="MF_01416"/>
    </source>
</evidence>
<keyword evidence="5 7" id="KW-0472">Membrane</keyword>
<keyword evidence="3 7" id="KW-0375">Hydrogen ion transport</keyword>
<dbReference type="HAMAP" id="MF_01416">
    <property type="entry name" value="ATP_synth_delta_bact"/>
    <property type="match status" value="1"/>
</dbReference>
<comment type="subcellular location">
    <subcellularLocation>
        <location evidence="7">Cell membrane</location>
        <topology evidence="7">Peripheral membrane protein</topology>
    </subcellularLocation>
    <subcellularLocation>
        <location evidence="1">Membrane</location>
    </subcellularLocation>
</comment>
<dbReference type="GO" id="GO:0016787">
    <property type="term" value="F:hydrolase activity"/>
    <property type="evidence" value="ECO:0007669"/>
    <property type="project" value="UniProtKB-KW"/>
</dbReference>
<dbReference type="GO" id="GO:0046933">
    <property type="term" value="F:proton-transporting ATP synthase activity, rotational mechanism"/>
    <property type="evidence" value="ECO:0007669"/>
    <property type="project" value="UniProtKB-UniRule"/>
</dbReference>
<dbReference type="InterPro" id="IPR026015">
    <property type="entry name" value="ATP_synth_OSCP/delta_N_sf"/>
</dbReference>
<keyword evidence="2 7" id="KW-0813">Transport</keyword>
<dbReference type="PRINTS" id="PR00125">
    <property type="entry name" value="ATPASEDELTA"/>
</dbReference>
<dbReference type="EMBL" id="CP031188">
    <property type="protein sequence ID" value="AXG73716.1"/>
    <property type="molecule type" value="Genomic_DNA"/>
</dbReference>
<dbReference type="GO" id="GO:0005886">
    <property type="term" value="C:plasma membrane"/>
    <property type="evidence" value="ECO:0007669"/>
    <property type="project" value="UniProtKB-SubCell"/>
</dbReference>
<dbReference type="PANTHER" id="PTHR11910">
    <property type="entry name" value="ATP SYNTHASE DELTA CHAIN"/>
    <property type="match status" value="1"/>
</dbReference>
<keyword evidence="4 7" id="KW-0406">Ion transport</keyword>
<evidence type="ECO:0000256" key="4">
    <source>
        <dbReference type="ARBA" id="ARBA00023065"/>
    </source>
</evidence>
<dbReference type="RefSeq" id="WP_114677475.1">
    <property type="nucleotide sequence ID" value="NZ_CP031188.1"/>
</dbReference>
<evidence type="ECO:0000313" key="8">
    <source>
        <dbReference type="EMBL" id="AXG73716.1"/>
    </source>
</evidence>
<protein>
    <recommendedName>
        <fullName evidence="7">ATP synthase subunit delta</fullName>
    </recommendedName>
    <alternativeName>
        <fullName evidence="7">ATP synthase F(1) sector subunit delta</fullName>
    </alternativeName>
    <alternativeName>
        <fullName evidence="7">F-type ATPase subunit delta</fullName>
        <shortName evidence="7">F-ATPase subunit delta</shortName>
    </alternativeName>
</protein>
<comment type="similarity">
    <text evidence="7">Belongs to the ATPase delta chain family.</text>
</comment>
<evidence type="ECO:0000256" key="6">
    <source>
        <dbReference type="ARBA" id="ARBA00023310"/>
    </source>
</evidence>